<keyword evidence="3" id="KW-1185">Reference proteome</keyword>
<dbReference type="SMART" id="SM00135">
    <property type="entry name" value="LY"/>
    <property type="match status" value="1"/>
</dbReference>
<sequence length="285" mass="32896">MEVYNWLYEYLILNFTLSLVYAQSKLLFTTQHASIKEFDIQTRQVTVLYELGTTVYSIDYHYKNKQVYFPRYFNNDIMTFRYPAHSIELHYIVSTGSKPAGLAIDSIRNHIYWTENVLSNGRIVRCDLDGSNVKVIAQSLDYPFVIRLDAINSWMYVVERSSKIYRQRLGSSKQEKIETVFMNTSCMDIDMENERAYWIVDLTGNLNSGMANETDVKTVINTNCKSPTCTNNAINIFGKNVYFSNHNQLAVGLTSQGSGFTVLYNDTNRIDSIYSYILGKIITYV</sequence>
<dbReference type="OrthoDB" id="382013at2759"/>
<evidence type="ECO:0000313" key="2">
    <source>
        <dbReference type="EMBL" id="CAG2254624.1"/>
    </source>
</evidence>
<reference evidence="2" key="1">
    <citation type="submission" date="2021-03" db="EMBL/GenBank/DDBJ databases">
        <authorList>
            <person name="Bekaert M."/>
        </authorList>
    </citation>
    <scope>NUCLEOTIDE SEQUENCE</scope>
</reference>
<dbReference type="SUPFAM" id="SSF63825">
    <property type="entry name" value="YWTD domain"/>
    <property type="match status" value="1"/>
</dbReference>
<dbReference type="PANTHER" id="PTHR46513:SF13">
    <property type="entry name" value="EGF-LIKE DOMAIN-CONTAINING PROTEIN"/>
    <property type="match status" value="1"/>
</dbReference>
<dbReference type="InterPro" id="IPR000033">
    <property type="entry name" value="LDLR_classB_rpt"/>
</dbReference>
<dbReference type="PROSITE" id="PS51120">
    <property type="entry name" value="LDLRB"/>
    <property type="match status" value="1"/>
</dbReference>
<name>A0A8S3VD55_MYTED</name>
<evidence type="ECO:0000313" key="3">
    <source>
        <dbReference type="Proteomes" id="UP000683360"/>
    </source>
</evidence>
<protein>
    <submittedName>
        <fullName evidence="2">LRP4</fullName>
    </submittedName>
</protein>
<organism evidence="2 3">
    <name type="scientific">Mytilus edulis</name>
    <name type="common">Blue mussel</name>
    <dbReference type="NCBI Taxonomy" id="6550"/>
    <lineage>
        <taxon>Eukaryota</taxon>
        <taxon>Metazoa</taxon>
        <taxon>Spiralia</taxon>
        <taxon>Lophotrochozoa</taxon>
        <taxon>Mollusca</taxon>
        <taxon>Bivalvia</taxon>
        <taxon>Autobranchia</taxon>
        <taxon>Pteriomorphia</taxon>
        <taxon>Mytilida</taxon>
        <taxon>Mytiloidea</taxon>
        <taxon>Mytilidae</taxon>
        <taxon>Mytilinae</taxon>
        <taxon>Mytilus</taxon>
    </lineage>
</organism>
<comment type="caution">
    <text evidence="2">The sequence shown here is derived from an EMBL/GenBank/DDBJ whole genome shotgun (WGS) entry which is preliminary data.</text>
</comment>
<gene>
    <name evidence="2" type="ORF">MEDL_66090</name>
</gene>
<dbReference type="Gene3D" id="2.120.10.30">
    <property type="entry name" value="TolB, C-terminal domain"/>
    <property type="match status" value="1"/>
</dbReference>
<proteinExistence type="predicted"/>
<dbReference type="InterPro" id="IPR050778">
    <property type="entry name" value="Cueball_EGF_LRP_Nidogen"/>
</dbReference>
<dbReference type="InterPro" id="IPR011042">
    <property type="entry name" value="6-blade_b-propeller_TolB-like"/>
</dbReference>
<feature type="repeat" description="LDL-receptor class B" evidence="1">
    <location>
        <begin position="109"/>
        <end position="152"/>
    </location>
</feature>
<dbReference type="EMBL" id="CAJPWZ010003250">
    <property type="protein sequence ID" value="CAG2254624.1"/>
    <property type="molecule type" value="Genomic_DNA"/>
</dbReference>
<evidence type="ECO:0000256" key="1">
    <source>
        <dbReference type="PROSITE-ProRule" id="PRU00461"/>
    </source>
</evidence>
<dbReference type="AlphaFoldDB" id="A0A8S3VD55"/>
<accession>A0A8S3VD55</accession>
<dbReference type="Proteomes" id="UP000683360">
    <property type="component" value="Unassembled WGS sequence"/>
</dbReference>
<dbReference type="PANTHER" id="PTHR46513">
    <property type="entry name" value="VITELLOGENIN RECEPTOR-LIKE PROTEIN-RELATED-RELATED"/>
    <property type="match status" value="1"/>
</dbReference>